<evidence type="ECO:0000256" key="5">
    <source>
        <dbReference type="ARBA" id="ARBA00022692"/>
    </source>
</evidence>
<name>A0A936Z7N6_9HYPH</name>
<feature type="transmembrane region" description="Helical" evidence="8">
    <location>
        <begin position="316"/>
        <end position="336"/>
    </location>
</feature>
<evidence type="ECO:0000256" key="6">
    <source>
        <dbReference type="ARBA" id="ARBA00022989"/>
    </source>
</evidence>
<keyword evidence="2" id="KW-1003">Cell membrane</keyword>
<evidence type="ECO:0000256" key="8">
    <source>
        <dbReference type="SAM" id="Phobius"/>
    </source>
</evidence>
<dbReference type="AlphaFoldDB" id="A0A936Z7N6"/>
<evidence type="ECO:0000313" key="9">
    <source>
        <dbReference type="EMBL" id="MBL0405498.1"/>
    </source>
</evidence>
<keyword evidence="6 8" id="KW-1133">Transmembrane helix</keyword>
<dbReference type="GO" id="GO:0016763">
    <property type="term" value="F:pentosyltransferase activity"/>
    <property type="evidence" value="ECO:0007669"/>
    <property type="project" value="TreeGrafter"/>
</dbReference>
<evidence type="ECO:0000256" key="2">
    <source>
        <dbReference type="ARBA" id="ARBA00022475"/>
    </source>
</evidence>
<dbReference type="InterPro" id="IPR050297">
    <property type="entry name" value="LipidA_mod_glycosyltrf_83"/>
</dbReference>
<accession>A0A936Z7N6</accession>
<dbReference type="RefSeq" id="WP_202061412.1">
    <property type="nucleotide sequence ID" value="NZ_JAEQMY010000023.1"/>
</dbReference>
<dbReference type="PANTHER" id="PTHR33908:SF11">
    <property type="entry name" value="MEMBRANE PROTEIN"/>
    <property type="match status" value="1"/>
</dbReference>
<evidence type="ECO:0000256" key="1">
    <source>
        <dbReference type="ARBA" id="ARBA00004651"/>
    </source>
</evidence>
<gene>
    <name evidence="9" type="ORF">JKG68_16130</name>
</gene>
<feature type="transmembrane region" description="Helical" evidence="8">
    <location>
        <begin position="348"/>
        <end position="370"/>
    </location>
</feature>
<evidence type="ECO:0000256" key="7">
    <source>
        <dbReference type="ARBA" id="ARBA00023136"/>
    </source>
</evidence>
<evidence type="ECO:0000313" key="10">
    <source>
        <dbReference type="Proteomes" id="UP000605848"/>
    </source>
</evidence>
<evidence type="ECO:0000256" key="3">
    <source>
        <dbReference type="ARBA" id="ARBA00022676"/>
    </source>
</evidence>
<evidence type="ECO:0008006" key="11">
    <source>
        <dbReference type="Google" id="ProtNLM"/>
    </source>
</evidence>
<feature type="transmembrane region" description="Helical" evidence="8">
    <location>
        <begin position="106"/>
        <end position="127"/>
    </location>
</feature>
<dbReference type="EMBL" id="JAEQMY010000023">
    <property type="protein sequence ID" value="MBL0405498.1"/>
    <property type="molecule type" value="Genomic_DNA"/>
</dbReference>
<evidence type="ECO:0000256" key="4">
    <source>
        <dbReference type="ARBA" id="ARBA00022679"/>
    </source>
</evidence>
<feature type="transmembrane region" description="Helical" evidence="8">
    <location>
        <begin position="291"/>
        <end position="310"/>
    </location>
</feature>
<dbReference type="GO" id="GO:0005886">
    <property type="term" value="C:plasma membrane"/>
    <property type="evidence" value="ECO:0007669"/>
    <property type="project" value="UniProtKB-SubCell"/>
</dbReference>
<dbReference type="Proteomes" id="UP000605848">
    <property type="component" value="Unassembled WGS sequence"/>
</dbReference>
<sequence length="534" mass="58971">MGKSRLALLAVSAIPIWLYFQLFREMLIDDTLITLQYARTLRDYGVWGFFPWEVTNTATSPLNVILTAAIGFGVHDLVQAALTLATLEAVALLVLLLLLSKHITSSSAFGAFAFLAVVGNPLLLSTIGLEPLLYITLLVACVFAFLTQHYTSVAILSALLTLTRPDGVLLFPIMMIAALLRYQASENLRPGQPREEATPRWRAQLRLIARLGLVYALCLAPWYIFSWIHLGSIVPSTFGIKLSQSGTWGGFNFAHGALLYFLRYPQETLFSLLLMPFAVLCLKLENRQAVLAAALLCAFSATYFAAYAALGVPPYHWYFVPVVIPGVILGVLGLLTAAEQLNAARHSLIRSTAVILSPAAVVFGLIYLFGRGDLLTQPPIHTNWATHQQYREIGLWLHSHVEPDANVRVYGGDKQVSGEIGTMAFYAERRLADVFSCRLANHRILEEARTLRGLQGALMRANFFWLRADTACVLAKYELHMGSRAGPPTGVLPDVLKWWEINTHWVPEGRVVLTRSETPNVTGSETAPLQKSSP</sequence>
<dbReference type="GO" id="GO:0009103">
    <property type="term" value="P:lipopolysaccharide biosynthetic process"/>
    <property type="evidence" value="ECO:0007669"/>
    <property type="project" value="UniProtKB-ARBA"/>
</dbReference>
<protein>
    <recommendedName>
        <fullName evidence="11">Glycosyltransferase RgtA/B/C/D-like domain-containing protein</fullName>
    </recommendedName>
</protein>
<feature type="transmembrane region" description="Helical" evidence="8">
    <location>
        <begin position="77"/>
        <end position="99"/>
    </location>
</feature>
<comment type="caution">
    <text evidence="9">The sequence shown here is derived from an EMBL/GenBank/DDBJ whole genome shotgun (WGS) entry which is preliminary data.</text>
</comment>
<keyword evidence="7 8" id="KW-0472">Membrane</keyword>
<feature type="transmembrane region" description="Helical" evidence="8">
    <location>
        <begin position="204"/>
        <end position="225"/>
    </location>
</feature>
<feature type="transmembrane region" description="Helical" evidence="8">
    <location>
        <begin position="268"/>
        <end position="284"/>
    </location>
</feature>
<keyword evidence="5 8" id="KW-0812">Transmembrane</keyword>
<reference evidence="9" key="1">
    <citation type="submission" date="2021-01" db="EMBL/GenBank/DDBJ databases">
        <title>Microvirga sp.</title>
        <authorList>
            <person name="Kim M.K."/>
        </authorList>
    </citation>
    <scope>NUCLEOTIDE SEQUENCE</scope>
    <source>
        <strain evidence="9">5420S-16</strain>
    </source>
</reference>
<comment type="subcellular location">
    <subcellularLocation>
        <location evidence="1">Cell membrane</location>
        <topology evidence="1">Multi-pass membrane protein</topology>
    </subcellularLocation>
</comment>
<dbReference type="PANTHER" id="PTHR33908">
    <property type="entry name" value="MANNOSYLTRANSFERASE YKCB-RELATED"/>
    <property type="match status" value="1"/>
</dbReference>
<feature type="transmembrane region" description="Helical" evidence="8">
    <location>
        <begin position="6"/>
        <end position="23"/>
    </location>
</feature>
<keyword evidence="4" id="KW-0808">Transferase</keyword>
<proteinExistence type="predicted"/>
<organism evidence="9 10">
    <name type="scientific">Microvirga aerilata</name>
    <dbReference type="NCBI Taxonomy" id="670292"/>
    <lineage>
        <taxon>Bacteria</taxon>
        <taxon>Pseudomonadati</taxon>
        <taxon>Pseudomonadota</taxon>
        <taxon>Alphaproteobacteria</taxon>
        <taxon>Hyphomicrobiales</taxon>
        <taxon>Methylobacteriaceae</taxon>
        <taxon>Microvirga</taxon>
    </lineage>
</organism>
<keyword evidence="3" id="KW-0328">Glycosyltransferase</keyword>
<feature type="transmembrane region" description="Helical" evidence="8">
    <location>
        <begin position="133"/>
        <end position="160"/>
    </location>
</feature>
<keyword evidence="10" id="KW-1185">Reference proteome</keyword>